<dbReference type="PANTHER" id="PTHR11709:SF511">
    <property type="entry name" value="LACCASE"/>
    <property type="match status" value="1"/>
</dbReference>
<dbReference type="RefSeq" id="XP_009523055.1">
    <property type="nucleotide sequence ID" value="XM_009524760.1"/>
</dbReference>
<dbReference type="PANTHER" id="PTHR11709">
    <property type="entry name" value="MULTI-COPPER OXIDASE"/>
    <property type="match status" value="1"/>
</dbReference>
<accession>G4Z6S2</accession>
<protein>
    <recommendedName>
        <fullName evidence="3">Plastocyanin-like domain-containing protein</fullName>
    </recommendedName>
</protein>
<dbReference type="GO" id="GO:0016491">
    <property type="term" value="F:oxidoreductase activity"/>
    <property type="evidence" value="ECO:0007669"/>
    <property type="project" value="TreeGrafter"/>
</dbReference>
<dbReference type="EMBL" id="JH159153">
    <property type="protein sequence ID" value="EGZ20338.1"/>
    <property type="molecule type" value="Genomic_DNA"/>
</dbReference>
<sequence length="150" mass="16177">MAFLRLASATIVAITGIALQAASVTAGVVSYDWRVTPVATAFNGVPTTSLGINDRPAHEAAIDVQLGQDVEVSVTNELDEPTYLHWHGLRQLGAQEMDGVPKITQCNIDPNRTVGCLHLPDPQYIDSVSEFVSRLDLEGDVSNNVHVWGK</sequence>
<dbReference type="InterPro" id="IPR008972">
    <property type="entry name" value="Cupredoxin"/>
</dbReference>
<dbReference type="SUPFAM" id="SSF49503">
    <property type="entry name" value="Cupredoxins"/>
    <property type="match status" value="1"/>
</dbReference>
<dbReference type="InterPro" id="IPR011707">
    <property type="entry name" value="Cu-oxidase-like_N"/>
</dbReference>
<dbReference type="Proteomes" id="UP000002640">
    <property type="component" value="Unassembled WGS sequence"/>
</dbReference>
<dbReference type="Pfam" id="PF07732">
    <property type="entry name" value="Cu-oxidase_3"/>
    <property type="match status" value="1"/>
</dbReference>
<feature type="signal peptide" evidence="2">
    <location>
        <begin position="1"/>
        <end position="26"/>
    </location>
</feature>
<dbReference type="STRING" id="1094619.G4Z6S2"/>
<dbReference type="GO" id="GO:0005507">
    <property type="term" value="F:copper ion binding"/>
    <property type="evidence" value="ECO:0007669"/>
    <property type="project" value="InterPro"/>
</dbReference>
<dbReference type="AlphaFoldDB" id="G4Z6S2"/>
<organism evidence="4 5">
    <name type="scientific">Phytophthora sojae (strain P6497)</name>
    <name type="common">Soybean stem and root rot agent</name>
    <name type="synonym">Phytophthora megasperma f. sp. glycines</name>
    <dbReference type="NCBI Taxonomy" id="1094619"/>
    <lineage>
        <taxon>Eukaryota</taxon>
        <taxon>Sar</taxon>
        <taxon>Stramenopiles</taxon>
        <taxon>Oomycota</taxon>
        <taxon>Peronosporomycetes</taxon>
        <taxon>Peronosporales</taxon>
        <taxon>Peronosporaceae</taxon>
        <taxon>Phytophthora</taxon>
    </lineage>
</organism>
<dbReference type="SMR" id="G4Z6S2"/>
<evidence type="ECO:0000313" key="5">
    <source>
        <dbReference type="Proteomes" id="UP000002640"/>
    </source>
</evidence>
<evidence type="ECO:0000259" key="3">
    <source>
        <dbReference type="Pfam" id="PF07732"/>
    </source>
</evidence>
<dbReference type="GeneID" id="20645792"/>
<dbReference type="InParanoid" id="G4Z6S2"/>
<keyword evidence="2" id="KW-0732">Signal</keyword>
<reference evidence="4 5" key="1">
    <citation type="journal article" date="2006" name="Science">
        <title>Phytophthora genome sequences uncover evolutionary origins and mechanisms of pathogenesis.</title>
        <authorList>
            <person name="Tyler B.M."/>
            <person name="Tripathy S."/>
            <person name="Zhang X."/>
            <person name="Dehal P."/>
            <person name="Jiang R.H."/>
            <person name="Aerts A."/>
            <person name="Arredondo F.D."/>
            <person name="Baxter L."/>
            <person name="Bensasson D."/>
            <person name="Beynon J.L."/>
            <person name="Chapman J."/>
            <person name="Damasceno C.M."/>
            <person name="Dorrance A.E."/>
            <person name="Dou D."/>
            <person name="Dickerman A.W."/>
            <person name="Dubchak I.L."/>
            <person name="Garbelotto M."/>
            <person name="Gijzen M."/>
            <person name="Gordon S.G."/>
            <person name="Govers F."/>
            <person name="Grunwald N.J."/>
            <person name="Huang W."/>
            <person name="Ivors K.L."/>
            <person name="Jones R.W."/>
            <person name="Kamoun S."/>
            <person name="Krampis K."/>
            <person name="Lamour K.H."/>
            <person name="Lee M.K."/>
            <person name="McDonald W.H."/>
            <person name="Medina M."/>
            <person name="Meijer H.J."/>
            <person name="Nordberg E.K."/>
            <person name="Maclean D.J."/>
            <person name="Ospina-Giraldo M.D."/>
            <person name="Morris P.F."/>
            <person name="Phuntumart V."/>
            <person name="Putnam N.H."/>
            <person name="Rash S."/>
            <person name="Rose J.K."/>
            <person name="Sakihama Y."/>
            <person name="Salamov A.A."/>
            <person name="Savidor A."/>
            <person name="Scheuring C.F."/>
            <person name="Smith B.M."/>
            <person name="Sobral B.W."/>
            <person name="Terry A."/>
            <person name="Torto-Alalibo T.A."/>
            <person name="Win J."/>
            <person name="Xu Z."/>
            <person name="Zhang H."/>
            <person name="Grigoriev I.V."/>
            <person name="Rokhsar D.S."/>
            <person name="Boore J.L."/>
        </authorList>
    </citation>
    <scope>NUCLEOTIDE SEQUENCE [LARGE SCALE GENOMIC DNA]</scope>
    <source>
        <strain evidence="4 5">P6497</strain>
    </source>
</reference>
<feature type="domain" description="Plastocyanin-like" evidence="3">
    <location>
        <begin position="40"/>
        <end position="113"/>
    </location>
</feature>
<dbReference type="KEGG" id="psoj:PHYSODRAFT_328462"/>
<evidence type="ECO:0000256" key="1">
    <source>
        <dbReference type="ARBA" id="ARBA00010609"/>
    </source>
</evidence>
<evidence type="ECO:0000256" key="2">
    <source>
        <dbReference type="SAM" id="SignalP"/>
    </source>
</evidence>
<feature type="chain" id="PRO_5003471913" description="Plastocyanin-like domain-containing protein" evidence="2">
    <location>
        <begin position="27"/>
        <end position="150"/>
    </location>
</feature>
<evidence type="ECO:0000313" key="4">
    <source>
        <dbReference type="EMBL" id="EGZ20338.1"/>
    </source>
</evidence>
<dbReference type="InterPro" id="IPR045087">
    <property type="entry name" value="Cu-oxidase_fam"/>
</dbReference>
<keyword evidence="5" id="KW-1185">Reference proteome</keyword>
<gene>
    <name evidence="4" type="ORF">PHYSODRAFT_328462</name>
</gene>
<name>G4Z6S2_PHYSP</name>
<dbReference type="Gene3D" id="2.60.40.420">
    <property type="entry name" value="Cupredoxins - blue copper proteins"/>
    <property type="match status" value="1"/>
</dbReference>
<proteinExistence type="inferred from homology"/>
<comment type="similarity">
    <text evidence="1">Belongs to the multicopper oxidase family.</text>
</comment>